<keyword evidence="9" id="KW-0472">Membrane</keyword>
<protein>
    <recommendedName>
        <fullName evidence="11">Photosystem I reaction center subunit N, chloroplastic</fullName>
    </recommendedName>
</protein>
<comment type="similarity">
    <text evidence="2">Belongs to the psaN family.</text>
</comment>
<comment type="caution">
    <text evidence="12">The sequence shown here is derived from an EMBL/GenBank/DDBJ whole genome shotgun (WGS) entry which is preliminary data.</text>
</comment>
<proteinExistence type="inferred from homology"/>
<evidence type="ECO:0000256" key="6">
    <source>
        <dbReference type="ARBA" id="ARBA00022836"/>
    </source>
</evidence>
<evidence type="ECO:0000256" key="3">
    <source>
        <dbReference type="ARBA" id="ARBA00022528"/>
    </source>
</evidence>
<dbReference type="AlphaFoldDB" id="A0A3L6GE87"/>
<keyword evidence="8" id="KW-0793">Thylakoid</keyword>
<dbReference type="ExpressionAtlas" id="A0A3L6GE87">
    <property type="expression patterns" value="baseline and differential"/>
</dbReference>
<sequence>MNSSFIGLKPAAAAAQATAAASSPMKQQVQVAPEGRRAALLGLAAVFAAVTATTAGSAKAEVFDEYLDKSKANKELNDKKRLATSAANFARAYTVEFGSCQFPYNFTGCQDLAKQKKVPFLSDDLEIECEGKEKFKCGSNVFWKW</sequence>
<keyword evidence="7" id="KW-0809">Transit peptide</keyword>
<evidence type="ECO:0000256" key="9">
    <source>
        <dbReference type="ARBA" id="ARBA00023136"/>
    </source>
</evidence>
<dbReference type="Proteomes" id="UP000251960">
    <property type="component" value="Chromosome 10"/>
</dbReference>
<keyword evidence="5" id="KW-0934">Plastid</keyword>
<dbReference type="GO" id="GO:0009522">
    <property type="term" value="C:photosystem I"/>
    <property type="evidence" value="ECO:0007669"/>
    <property type="project" value="UniProtKB-KW"/>
</dbReference>
<organism evidence="12">
    <name type="scientific">Zea mays</name>
    <name type="common">Maize</name>
    <dbReference type="NCBI Taxonomy" id="4577"/>
    <lineage>
        <taxon>Eukaryota</taxon>
        <taxon>Viridiplantae</taxon>
        <taxon>Streptophyta</taxon>
        <taxon>Embryophyta</taxon>
        <taxon>Tracheophyta</taxon>
        <taxon>Spermatophyta</taxon>
        <taxon>Magnoliopsida</taxon>
        <taxon>Liliopsida</taxon>
        <taxon>Poales</taxon>
        <taxon>Poaceae</taxon>
        <taxon>PACMAD clade</taxon>
        <taxon>Panicoideae</taxon>
        <taxon>Andropogonodae</taxon>
        <taxon>Andropogoneae</taxon>
        <taxon>Tripsacinae</taxon>
        <taxon>Zea</taxon>
    </lineage>
</organism>
<keyword evidence="3" id="KW-0150">Chloroplast</keyword>
<evidence type="ECO:0000256" key="5">
    <source>
        <dbReference type="ARBA" id="ARBA00022640"/>
    </source>
</evidence>
<accession>A0A3L6GE87</accession>
<dbReference type="FunFam" id="4.10.1190.10:FF:000001">
    <property type="entry name" value="Photosystem I reaction center subunit N"/>
    <property type="match status" value="1"/>
</dbReference>
<evidence type="ECO:0000256" key="1">
    <source>
        <dbReference type="ARBA" id="ARBA00004622"/>
    </source>
</evidence>
<keyword evidence="6" id="KW-0603">Photosystem I</keyword>
<evidence type="ECO:0000256" key="2">
    <source>
        <dbReference type="ARBA" id="ARBA00010661"/>
    </source>
</evidence>
<comment type="subcellular location">
    <subcellularLocation>
        <location evidence="1">Plastid</location>
        <location evidence="1">Chloroplast thylakoid membrane</location>
        <topology evidence="1">Peripheral membrane protein</topology>
        <orientation evidence="1">Lumenal side</orientation>
    </subcellularLocation>
</comment>
<evidence type="ECO:0000313" key="12">
    <source>
        <dbReference type="EMBL" id="PWZ46269.1"/>
    </source>
</evidence>
<evidence type="ECO:0000256" key="10">
    <source>
        <dbReference type="ARBA" id="ARBA00056520"/>
    </source>
</evidence>
<dbReference type="InterPro" id="IPR044907">
    <property type="entry name" value="PSAN_sf"/>
</dbReference>
<dbReference type="GO" id="GO:0009535">
    <property type="term" value="C:chloroplast thylakoid membrane"/>
    <property type="evidence" value="ECO:0007669"/>
    <property type="project" value="UniProtKB-SubCell"/>
</dbReference>
<dbReference type="GO" id="GO:0015979">
    <property type="term" value="P:photosynthesis"/>
    <property type="evidence" value="ECO:0007669"/>
    <property type="project" value="UniProtKB-KW"/>
</dbReference>
<dbReference type="Gene3D" id="4.10.1190.10">
    <property type="entry name" value="Chlorophyll A-B binding protein"/>
    <property type="match status" value="1"/>
</dbReference>
<evidence type="ECO:0000256" key="4">
    <source>
        <dbReference type="ARBA" id="ARBA00022531"/>
    </source>
</evidence>
<gene>
    <name evidence="12" type="primary">PSAN_1</name>
    <name evidence="12" type="ORF">Zm00014a_005631</name>
</gene>
<dbReference type="InterPro" id="IPR008796">
    <property type="entry name" value="PSAN"/>
</dbReference>
<dbReference type="Pfam" id="PF05479">
    <property type="entry name" value="PsaN"/>
    <property type="match status" value="1"/>
</dbReference>
<name>A0A3L6GE87_MAIZE</name>
<dbReference type="EMBL" id="NCVQ01000002">
    <property type="protein sequence ID" value="PWZ46269.1"/>
    <property type="molecule type" value="Genomic_DNA"/>
</dbReference>
<keyword evidence="4" id="KW-0602">Photosynthesis</keyword>
<evidence type="ECO:0000256" key="8">
    <source>
        <dbReference type="ARBA" id="ARBA00023078"/>
    </source>
</evidence>
<comment type="function">
    <text evidence="10">May function in mediating the binding of the antenna complexes to the PSI reaction center and core antenna.</text>
</comment>
<dbReference type="PANTHER" id="PTHR36814:SF1">
    <property type="entry name" value="PHOTOSYSTEM I REACTION CENTER SUBUNIT N, CHLOROPLASTIC"/>
    <property type="match status" value="1"/>
</dbReference>
<evidence type="ECO:0000256" key="7">
    <source>
        <dbReference type="ARBA" id="ARBA00022946"/>
    </source>
</evidence>
<reference evidence="12" key="1">
    <citation type="journal article" date="2018" name="Nat. Genet.">
        <title>Extensive intraspecific gene order and gene structural variations between Mo17 and other maize genomes.</title>
        <authorList>
            <person name="Sun S."/>
            <person name="Zhou Y."/>
            <person name="Chen J."/>
            <person name="Shi J."/>
            <person name="Zhao H."/>
            <person name="Zhao H."/>
            <person name="Song W."/>
            <person name="Zhang M."/>
            <person name="Cui Y."/>
            <person name="Dong X."/>
            <person name="Liu H."/>
            <person name="Ma X."/>
            <person name="Jiao Y."/>
            <person name="Wang B."/>
            <person name="Wei X."/>
            <person name="Stein J.C."/>
            <person name="Glaubitz J.C."/>
            <person name="Lu F."/>
            <person name="Yu G."/>
            <person name="Liang C."/>
            <person name="Fengler K."/>
            <person name="Li B."/>
            <person name="Rafalski A."/>
            <person name="Schnable P.S."/>
            <person name="Ware D.H."/>
            <person name="Buckler E.S."/>
            <person name="Lai J."/>
        </authorList>
    </citation>
    <scope>NUCLEOTIDE SEQUENCE [LARGE SCALE GENOMIC DNA]</scope>
    <source>
        <tissue evidence="12">Seedling</tissue>
    </source>
</reference>
<dbReference type="PANTHER" id="PTHR36814">
    <property type="entry name" value="PHOTOSYSTEM I REACTION CENTER SUBUNIT N, CHLOROPLASTIC"/>
    <property type="match status" value="1"/>
</dbReference>
<evidence type="ECO:0000256" key="11">
    <source>
        <dbReference type="ARBA" id="ARBA00072674"/>
    </source>
</evidence>